<evidence type="ECO:0000313" key="15">
    <source>
        <dbReference type="Proteomes" id="UP000596960"/>
    </source>
</evidence>
<feature type="binding site" evidence="9 10">
    <location>
        <position position="85"/>
    </location>
    <ligand>
        <name>S-adenosyl-L-methionine</name>
        <dbReference type="ChEBI" id="CHEBI:59789"/>
    </ligand>
</feature>
<evidence type="ECO:0000259" key="11">
    <source>
        <dbReference type="SMART" id="SM00650"/>
    </source>
</evidence>
<feature type="domain" description="Ribosomal RNA adenine methylase transferase N-terminal" evidence="11">
    <location>
        <begin position="44"/>
        <end position="220"/>
    </location>
</feature>
<dbReference type="GO" id="GO:0003723">
    <property type="term" value="F:RNA binding"/>
    <property type="evidence" value="ECO:0007669"/>
    <property type="project" value="UniProtKB-UniRule"/>
</dbReference>
<dbReference type="HAMAP" id="MF_00607">
    <property type="entry name" value="16SrRNA_methyltr_A"/>
    <property type="match status" value="1"/>
</dbReference>
<sequence>MNKEVNQLDNKDIATPSRTRALLDKYGFNFKKSLGQNFLIDVNIINNIIDASNIDERTGVIEIGPGMGSLTEQLAKHAKKVLAFEIDQRLIPVLKDTLSPYDNVTVINEDILKANIKAAVENYLQDCEKIMVVANLPYYITTPILLNLMQQDIPIDGYVVMMQKEVGERLNAEVGSKAYGSLSIVVQYYTETSKVLIVPKSVFMPPPNVDSIVVKLMQRKEPLVKIDNEKAFFKLAKAAFAQRRKTINNNYQNFFKDGKQHKETILQWLEQAGIDPRRRGETLTIQDFAKLYEEKKKFPQLEN</sequence>
<evidence type="ECO:0000256" key="8">
    <source>
        <dbReference type="ARBA" id="ARBA00049167"/>
    </source>
</evidence>
<dbReference type="InterPro" id="IPR020596">
    <property type="entry name" value="rRNA_Ade_Mease_Trfase_CS"/>
</dbReference>
<dbReference type="EC" id="2.1.1.182" evidence="9"/>
<dbReference type="GeneID" id="98344807"/>
<accession>A0A2K4AJ47</accession>
<feature type="binding site" evidence="9 10">
    <location>
        <position position="64"/>
    </location>
    <ligand>
        <name>S-adenosyl-L-methionine</name>
        <dbReference type="ChEBI" id="CHEBI:59789"/>
    </ligand>
</feature>
<protein>
    <recommendedName>
        <fullName evidence="9">Ribosomal RNA small subunit methyltransferase A</fullName>
        <ecNumber evidence="9">2.1.1.182</ecNumber>
    </recommendedName>
    <alternativeName>
        <fullName evidence="9">16S rRNA (adenine(1518)-N(6)/adenine(1519)-N(6))-dimethyltransferase</fullName>
    </alternativeName>
    <alternativeName>
        <fullName evidence="9">16S rRNA dimethyladenosine transferase</fullName>
    </alternativeName>
    <alternativeName>
        <fullName evidence="9">16S rRNA dimethylase</fullName>
    </alternativeName>
    <alternativeName>
        <fullName evidence="9">S-adenosylmethionine-6-N', N'-adenosyl(rRNA) dimethyltransferase</fullName>
    </alternativeName>
</protein>
<comment type="similarity">
    <text evidence="9">Belongs to the class I-like SAM-binding methyltransferase superfamily. rRNA adenine N(6)-methyltransferase family. RsmA subfamily.</text>
</comment>
<evidence type="ECO:0000256" key="3">
    <source>
        <dbReference type="ARBA" id="ARBA00022552"/>
    </source>
</evidence>
<evidence type="ECO:0000256" key="4">
    <source>
        <dbReference type="ARBA" id="ARBA00022603"/>
    </source>
</evidence>
<feature type="binding site" evidence="9 10">
    <location>
        <position position="37"/>
    </location>
    <ligand>
        <name>S-adenosyl-L-methionine</name>
        <dbReference type="ChEBI" id="CHEBI:59789"/>
    </ligand>
</feature>
<keyword evidence="7 9" id="KW-0694">RNA-binding</keyword>
<keyword evidence="15" id="KW-1185">Reference proteome</keyword>
<name>A0A2K4AJ47_9STAP</name>
<dbReference type="PANTHER" id="PTHR11727">
    <property type="entry name" value="DIMETHYLADENOSINE TRANSFERASE"/>
    <property type="match status" value="1"/>
</dbReference>
<reference evidence="12 15" key="2">
    <citation type="submission" date="2020-10" db="EMBL/GenBank/DDBJ databases">
        <title>Phenotypic and genomic profiling of Staphylococcus argenteus in Canada and the United States and recommendations for clinical result reporting.</title>
        <authorList>
            <person name="Eshaghi A."/>
            <person name="Bommersbach C."/>
            <person name="Zitterman S."/>
            <person name="Burnham C.-A.D."/>
            <person name="Patel R."/>
            <person name="Schuetz A.N."/>
            <person name="Patel S.N."/>
            <person name="Kus J.V."/>
        </authorList>
    </citation>
    <scope>NUCLEOTIDE SEQUENCE [LARGE SCALE GENOMIC DNA]</scope>
    <source>
        <strain evidence="12 15">DSM 28300</strain>
    </source>
</reference>
<evidence type="ECO:0000256" key="6">
    <source>
        <dbReference type="ARBA" id="ARBA00022691"/>
    </source>
</evidence>
<evidence type="ECO:0000256" key="9">
    <source>
        <dbReference type="HAMAP-Rule" id="MF_00607"/>
    </source>
</evidence>
<dbReference type="PROSITE" id="PS01131">
    <property type="entry name" value="RRNA_A_DIMETH"/>
    <property type="match status" value="1"/>
</dbReference>
<evidence type="ECO:0000313" key="12">
    <source>
        <dbReference type="EMBL" id="MBE2129949.1"/>
    </source>
</evidence>
<keyword evidence="3 9" id="KW-0698">rRNA processing</keyword>
<dbReference type="NCBIfam" id="TIGR00755">
    <property type="entry name" value="ksgA"/>
    <property type="match status" value="1"/>
</dbReference>
<evidence type="ECO:0000313" key="13">
    <source>
        <dbReference type="EMBL" id="PNZ49754.1"/>
    </source>
</evidence>
<dbReference type="SMART" id="SM00650">
    <property type="entry name" value="rADc"/>
    <property type="match status" value="1"/>
</dbReference>
<proteinExistence type="inferred from homology"/>
<dbReference type="Gene3D" id="1.10.8.100">
    <property type="entry name" value="Ribosomal RNA adenine dimethylase-like, domain 2"/>
    <property type="match status" value="1"/>
</dbReference>
<dbReference type="Proteomes" id="UP000596960">
    <property type="component" value="Unassembled WGS sequence"/>
</dbReference>
<feature type="binding site" evidence="9 10">
    <location>
        <position position="110"/>
    </location>
    <ligand>
        <name>S-adenosyl-L-methionine</name>
        <dbReference type="ChEBI" id="CHEBI:59789"/>
    </ligand>
</feature>
<feature type="binding site" evidence="9 10">
    <location>
        <position position="135"/>
    </location>
    <ligand>
        <name>S-adenosyl-L-methionine</name>
        <dbReference type="ChEBI" id="CHEBI:59789"/>
    </ligand>
</feature>
<keyword evidence="2 9" id="KW-0963">Cytoplasm</keyword>
<keyword evidence="4 9" id="KW-0489">Methyltransferase</keyword>
<comment type="catalytic activity">
    <reaction evidence="9">
        <text>adenosine(1518)/adenosine(1519) in 16S rRNA + 4 S-adenosyl-L-methionine = N(6)-dimethyladenosine(1518)/N(6)-dimethyladenosine(1519) in 16S rRNA + 4 S-adenosyl-L-homocysteine + 4 H(+)</text>
        <dbReference type="Rhea" id="RHEA:19609"/>
        <dbReference type="Rhea" id="RHEA-COMP:10232"/>
        <dbReference type="Rhea" id="RHEA-COMP:10233"/>
        <dbReference type="ChEBI" id="CHEBI:15378"/>
        <dbReference type="ChEBI" id="CHEBI:57856"/>
        <dbReference type="ChEBI" id="CHEBI:59789"/>
        <dbReference type="ChEBI" id="CHEBI:74411"/>
        <dbReference type="ChEBI" id="CHEBI:74493"/>
        <dbReference type="EC" id="2.1.1.182"/>
    </reaction>
</comment>
<dbReference type="CDD" id="cd02440">
    <property type="entry name" value="AdoMet_MTases"/>
    <property type="match status" value="1"/>
</dbReference>
<dbReference type="SUPFAM" id="SSF53335">
    <property type="entry name" value="S-adenosyl-L-methionine-dependent methyltransferases"/>
    <property type="match status" value="1"/>
</dbReference>
<dbReference type="AlphaFoldDB" id="A0A2K4AJ47"/>
<dbReference type="Pfam" id="PF00398">
    <property type="entry name" value="RrnaAD"/>
    <property type="match status" value="1"/>
</dbReference>
<dbReference type="PANTHER" id="PTHR11727:SF7">
    <property type="entry name" value="DIMETHYLADENOSINE TRANSFERASE-RELATED"/>
    <property type="match status" value="1"/>
</dbReference>
<comment type="subcellular location">
    <subcellularLocation>
        <location evidence="9">Cytoplasm</location>
    </subcellularLocation>
</comment>
<keyword evidence="6 9" id="KW-0949">S-adenosyl-L-methionine</keyword>
<dbReference type="GO" id="GO:0052908">
    <property type="term" value="F:16S rRNA (adenine(1518)-N(6)/adenine(1519)-N(6))-dimethyltransferase activity"/>
    <property type="evidence" value="ECO:0007669"/>
    <property type="project" value="UniProtKB-EC"/>
</dbReference>
<dbReference type="FunFam" id="1.10.8.100:FF:000002">
    <property type="entry name" value="Ribosomal RNA small subunit methyltransferase A"/>
    <property type="match status" value="1"/>
</dbReference>
<evidence type="ECO:0000256" key="2">
    <source>
        <dbReference type="ARBA" id="ARBA00022490"/>
    </source>
</evidence>
<comment type="function">
    <text evidence="1">This protein produces a dimethylation of the adenine residue at position 2085 in 23S rRNA, resulting in reduced affinity between ribosomes and macrolide-lincosamide-streptogramin B antibiotics.</text>
</comment>
<dbReference type="Gene3D" id="3.40.50.150">
    <property type="entry name" value="Vaccinia Virus protein VP39"/>
    <property type="match status" value="1"/>
</dbReference>
<dbReference type="InterPro" id="IPR001737">
    <property type="entry name" value="KsgA/Erm"/>
</dbReference>
<dbReference type="EMBL" id="PPQS01000032">
    <property type="protein sequence ID" value="PNZ49754.1"/>
    <property type="molecule type" value="Genomic_DNA"/>
</dbReference>
<dbReference type="InterPro" id="IPR029063">
    <property type="entry name" value="SAM-dependent_MTases_sf"/>
</dbReference>
<dbReference type="GO" id="GO:0052910">
    <property type="term" value="F:23S rRNA (adenine(2085)-N(6))-dimethyltransferase activity"/>
    <property type="evidence" value="ECO:0007669"/>
    <property type="project" value="UniProtKB-EC"/>
</dbReference>
<feature type="binding site" evidence="9 10">
    <location>
        <position position="39"/>
    </location>
    <ligand>
        <name>S-adenosyl-L-methionine</name>
        <dbReference type="ChEBI" id="CHEBI:59789"/>
    </ligand>
</feature>
<evidence type="ECO:0000256" key="5">
    <source>
        <dbReference type="ARBA" id="ARBA00022679"/>
    </source>
</evidence>
<dbReference type="EMBL" id="JADAMT010000027">
    <property type="protein sequence ID" value="MBE2129949.1"/>
    <property type="molecule type" value="Genomic_DNA"/>
</dbReference>
<evidence type="ECO:0000313" key="14">
    <source>
        <dbReference type="Proteomes" id="UP000236395"/>
    </source>
</evidence>
<comment type="function">
    <text evidence="9">Specifically dimethylates two adjacent adenosines (A1518 and A1519) in the loop of a conserved hairpin near the 3'-end of 16S rRNA in the 30S particle. May play a critical role in biogenesis of 30S subunits.</text>
</comment>
<dbReference type="Proteomes" id="UP000236395">
    <property type="component" value="Unassembled WGS sequence"/>
</dbReference>
<keyword evidence="5 9" id="KW-0808">Transferase</keyword>
<dbReference type="GO" id="GO:0005829">
    <property type="term" value="C:cytosol"/>
    <property type="evidence" value="ECO:0007669"/>
    <property type="project" value="TreeGrafter"/>
</dbReference>
<comment type="catalytic activity">
    <reaction evidence="8">
        <text>adenosine(2085) in 23S rRNA + 2 S-adenosyl-L-methionine = N(6)-dimethyladenosine(2085) in 23S rRNA + 2 S-adenosyl-L-homocysteine + 2 H(+)</text>
        <dbReference type="Rhea" id="RHEA:42784"/>
        <dbReference type="Rhea" id="RHEA-COMP:10237"/>
        <dbReference type="Rhea" id="RHEA-COMP:10238"/>
        <dbReference type="ChEBI" id="CHEBI:15378"/>
        <dbReference type="ChEBI" id="CHEBI:57856"/>
        <dbReference type="ChEBI" id="CHEBI:59789"/>
        <dbReference type="ChEBI" id="CHEBI:74411"/>
        <dbReference type="ChEBI" id="CHEBI:74493"/>
        <dbReference type="EC" id="2.1.1.184"/>
    </reaction>
</comment>
<evidence type="ECO:0000256" key="7">
    <source>
        <dbReference type="ARBA" id="ARBA00022884"/>
    </source>
</evidence>
<dbReference type="FunFam" id="3.40.50.150:FF:000023">
    <property type="entry name" value="Ribosomal RNA small subunit methyltransferase A"/>
    <property type="match status" value="1"/>
</dbReference>
<evidence type="ECO:0000256" key="1">
    <source>
        <dbReference type="ARBA" id="ARBA00003100"/>
    </source>
</evidence>
<organism evidence="13 14">
    <name type="scientific">Staphylococcus schweitzeri</name>
    <dbReference type="NCBI Taxonomy" id="1654388"/>
    <lineage>
        <taxon>Bacteria</taxon>
        <taxon>Bacillati</taxon>
        <taxon>Bacillota</taxon>
        <taxon>Bacilli</taxon>
        <taxon>Bacillales</taxon>
        <taxon>Staphylococcaceae</taxon>
        <taxon>Staphylococcus</taxon>
    </lineage>
</organism>
<dbReference type="InterPro" id="IPR020598">
    <property type="entry name" value="rRNA_Ade_methylase_Trfase_N"/>
</dbReference>
<dbReference type="InterPro" id="IPR011530">
    <property type="entry name" value="rRNA_adenine_dimethylase"/>
</dbReference>
<dbReference type="RefSeq" id="WP_078101803.1">
    <property type="nucleotide sequence ID" value="NZ_CBCSFW010000017.1"/>
</dbReference>
<gene>
    <name evidence="9 12" type="primary">rsmA</name>
    <name evidence="9" type="synonym">ksgA</name>
    <name evidence="13" type="ORF">CD116_06445</name>
    <name evidence="12" type="ORF">ILQ21_12985</name>
</gene>
<reference evidence="13 14" key="1">
    <citation type="submission" date="2017-08" db="EMBL/GenBank/DDBJ databases">
        <title>Draft genome sequences of 64 type strains of genus Staph aureus.</title>
        <authorList>
            <person name="Cole K."/>
            <person name="Golubchik T."/>
            <person name="Russell J."/>
            <person name="Foster D."/>
            <person name="Llewelyn M."/>
            <person name="Wilson D."/>
            <person name="Crook D."/>
            <person name="Paul J."/>
        </authorList>
    </citation>
    <scope>NUCLEOTIDE SEQUENCE [LARGE SCALE GENOMIC DNA]</scope>
    <source>
        <strain evidence="13 14">DSM 28300</strain>
    </source>
</reference>
<dbReference type="PROSITE" id="PS51689">
    <property type="entry name" value="SAM_RNA_A_N6_MT"/>
    <property type="match status" value="1"/>
</dbReference>
<evidence type="ECO:0000256" key="10">
    <source>
        <dbReference type="PROSITE-ProRule" id="PRU01026"/>
    </source>
</evidence>
<comment type="caution">
    <text evidence="13">The sequence shown here is derived from an EMBL/GenBank/DDBJ whole genome shotgun (WGS) entry which is preliminary data.</text>
</comment>
<dbReference type="InterPro" id="IPR023165">
    <property type="entry name" value="rRNA_Ade_diMease-like_C"/>
</dbReference>